<feature type="domain" description="Carbohydrate-binding" evidence="2">
    <location>
        <begin position="38"/>
        <end position="191"/>
    </location>
</feature>
<dbReference type="CDD" id="cd09618">
    <property type="entry name" value="CBM9_like_2"/>
    <property type="match status" value="1"/>
</dbReference>
<gene>
    <name evidence="4" type="ORF">SAMN04488132_103350</name>
</gene>
<evidence type="ECO:0000259" key="3">
    <source>
        <dbReference type="Pfam" id="PF19313"/>
    </source>
</evidence>
<dbReference type="InterPro" id="IPR010502">
    <property type="entry name" value="Carb-bd_dom_fam9"/>
</dbReference>
<evidence type="ECO:0000256" key="1">
    <source>
        <dbReference type="SAM" id="SignalP"/>
    </source>
</evidence>
<proteinExistence type="predicted"/>
<dbReference type="Proteomes" id="UP000190888">
    <property type="component" value="Unassembled WGS sequence"/>
</dbReference>
<dbReference type="OrthoDB" id="9786766at2"/>
<dbReference type="AlphaFoldDB" id="A0A1T4MES8"/>
<dbReference type="RefSeq" id="WP_078830823.1">
    <property type="nucleotide sequence ID" value="NZ_FUWH01000003.1"/>
</dbReference>
<dbReference type="STRING" id="413434.SAMN04488132_103350"/>
<feature type="chain" id="PRO_5012504504" evidence="1">
    <location>
        <begin position="20"/>
        <end position="810"/>
    </location>
</feature>
<name>A0A1T4MES8_9BACT</name>
<protein>
    <submittedName>
        <fullName evidence="4">Carbohydrate family 9 binding domain-like</fullName>
    </submittedName>
</protein>
<evidence type="ECO:0000313" key="4">
    <source>
        <dbReference type="EMBL" id="SJZ65356.1"/>
    </source>
</evidence>
<evidence type="ECO:0000259" key="2">
    <source>
        <dbReference type="Pfam" id="PF06452"/>
    </source>
</evidence>
<keyword evidence="5" id="KW-1185">Reference proteome</keyword>
<feature type="domain" description="DUF5916" evidence="3">
    <location>
        <begin position="230"/>
        <end position="809"/>
    </location>
</feature>
<keyword evidence="1" id="KW-0732">Signal</keyword>
<evidence type="ECO:0000313" key="5">
    <source>
        <dbReference type="Proteomes" id="UP000190888"/>
    </source>
</evidence>
<dbReference type="Gene3D" id="2.60.40.1190">
    <property type="match status" value="1"/>
</dbReference>
<sequence>MKFPLLVTIALLTFSAVFSQEKVVKKLPAVRTTKKIVIDGDLKDEAWKEAPKATSFVEWRPAYGKIELDKNRTEVYVLYDNDAIYVGGFCHEANDSISTELVGRDVINANDFIGVLFDTYSDKINGFGYYVTPLGEQYDAKYSSTGEDGSWNSVYESAAKIVSGGWIFEMRIPYSAIRFSNKKVQDWGMNITRKRSKSGIQLMWNPTDPTFGGNFFALFGAWTGIENIKPPVRLSFSPYLSTYATHYPFNEPGKKNTSTSINGGMDVKYGINQAFTLDMTLIPDFGQVQSDNQVLNLSPFEVKYNENRTFFTEGTELFGKGNLFYSRRIGGEPIHLYDVENQLQAGEVISKNPGETRLINATKISGRTSGGLGIGFFNAVTKPQYAIIEKDGKEIRRVETDPLTNYNILVFDQSLKNNSSISLINTNVTRAGNDYDANVTAVLWDIYDKKNTWNVYGKSAVSQLIGYEAPGKTLTGYSHNIAFGKTGGRFNFLVYQDLADNKYNNNDMGYFTNNNFFDNYFWIGYKWLKPTKWYNRINLNFNGGSSLRYKPMDYQNLWTNMNVNGQLKNLWYAGSYINMNAEQNDFYEPRVAGRVFKKPGSYGHGVWVETNSAKKYSAYVELFGKWANKYASSSYEIYFNNQYRFNNKLTVSTNSSFAILNNNAGFAALSADSIIFSLRKRYTIENIFVIKYNFTNKMGINFRARHYWSKVNNQQFFALQQDGELAPASGINRDVNYNVNYFNIDMVYTWQFALGSFINIVWKNSINTFDRDISQGYFPNAGKTLEAPQLNNLSLRVIYFLDYLSLKKKH</sequence>
<reference evidence="4 5" key="1">
    <citation type="submission" date="2017-02" db="EMBL/GenBank/DDBJ databases">
        <authorList>
            <person name="Peterson S.W."/>
        </authorList>
    </citation>
    <scope>NUCLEOTIDE SEQUENCE [LARGE SCALE GENOMIC DNA]</scope>
    <source>
        <strain evidence="4 5">DSM 22335</strain>
    </source>
</reference>
<dbReference type="GO" id="GO:0030246">
    <property type="term" value="F:carbohydrate binding"/>
    <property type="evidence" value="ECO:0007669"/>
    <property type="project" value="InterPro"/>
</dbReference>
<accession>A0A1T4MES8</accession>
<dbReference type="GO" id="GO:0004553">
    <property type="term" value="F:hydrolase activity, hydrolyzing O-glycosyl compounds"/>
    <property type="evidence" value="ECO:0007669"/>
    <property type="project" value="InterPro"/>
</dbReference>
<dbReference type="GO" id="GO:0016052">
    <property type="term" value="P:carbohydrate catabolic process"/>
    <property type="evidence" value="ECO:0007669"/>
    <property type="project" value="InterPro"/>
</dbReference>
<dbReference type="Pfam" id="PF06452">
    <property type="entry name" value="CBM9_1"/>
    <property type="match status" value="1"/>
</dbReference>
<organism evidence="4 5">
    <name type="scientific">Sediminibacterium ginsengisoli</name>
    <dbReference type="NCBI Taxonomy" id="413434"/>
    <lineage>
        <taxon>Bacteria</taxon>
        <taxon>Pseudomonadati</taxon>
        <taxon>Bacteroidota</taxon>
        <taxon>Chitinophagia</taxon>
        <taxon>Chitinophagales</taxon>
        <taxon>Chitinophagaceae</taxon>
        <taxon>Sediminibacterium</taxon>
    </lineage>
</organism>
<dbReference type="SUPFAM" id="SSF49344">
    <property type="entry name" value="CBD9-like"/>
    <property type="match status" value="1"/>
</dbReference>
<dbReference type="EMBL" id="FUWH01000003">
    <property type="protein sequence ID" value="SJZ65356.1"/>
    <property type="molecule type" value="Genomic_DNA"/>
</dbReference>
<dbReference type="InterPro" id="IPR045670">
    <property type="entry name" value="DUF5916"/>
</dbReference>
<dbReference type="Pfam" id="PF19313">
    <property type="entry name" value="DUF5916"/>
    <property type="match status" value="1"/>
</dbReference>
<feature type="signal peptide" evidence="1">
    <location>
        <begin position="1"/>
        <end position="19"/>
    </location>
</feature>